<accession>A0A1H4H8K4</accession>
<name>A0A1H4H8K4_9SPHI</name>
<gene>
    <name evidence="1" type="ORF">SAMN05443550_11461</name>
</gene>
<proteinExistence type="predicted"/>
<dbReference type="EMBL" id="FNRA01000014">
    <property type="protein sequence ID" value="SEB18099.1"/>
    <property type="molecule type" value="Genomic_DNA"/>
</dbReference>
<dbReference type="Pfam" id="PF25594">
    <property type="entry name" value="GldB_lipo"/>
    <property type="match status" value="1"/>
</dbReference>
<dbReference type="STRING" id="425514.SAMN05443550_11461"/>
<reference evidence="1 2" key="1">
    <citation type="submission" date="2016-10" db="EMBL/GenBank/DDBJ databases">
        <authorList>
            <person name="de Groot N.N."/>
        </authorList>
    </citation>
    <scope>NUCLEOTIDE SEQUENCE [LARGE SCALE GENOMIC DNA]</scope>
    <source>
        <strain evidence="1 2">DSM 19033</strain>
    </source>
</reference>
<organism evidence="1 2">
    <name type="scientific">Pedobacter hartonius</name>
    <dbReference type="NCBI Taxonomy" id="425514"/>
    <lineage>
        <taxon>Bacteria</taxon>
        <taxon>Pseudomonadati</taxon>
        <taxon>Bacteroidota</taxon>
        <taxon>Sphingobacteriia</taxon>
        <taxon>Sphingobacteriales</taxon>
        <taxon>Sphingobacteriaceae</taxon>
        <taxon>Pedobacter</taxon>
    </lineage>
</organism>
<dbReference type="InterPro" id="IPR019853">
    <property type="entry name" value="GldB-like"/>
</dbReference>
<evidence type="ECO:0000313" key="2">
    <source>
        <dbReference type="Proteomes" id="UP000198850"/>
    </source>
</evidence>
<dbReference type="RefSeq" id="WP_175470656.1">
    <property type="nucleotide sequence ID" value="NZ_FNRA01000014.1"/>
</dbReference>
<keyword evidence="2" id="KW-1185">Reference proteome</keyword>
<keyword evidence="1" id="KW-0645">Protease</keyword>
<evidence type="ECO:0000313" key="1">
    <source>
        <dbReference type="EMBL" id="SEB18099.1"/>
    </source>
</evidence>
<sequence length="407" mass="46467">MAQKGPEPANTDRKTDSLYRNKNYKQAVKGFIDLAGHADFKIKKNRLYYQAACCYSLLDQKDSAFFYLIKSIAAGYNNKKNVMEDIDLHAIRSDKRWAETVASIKESKRKINADPEKAGIIVSDIDNFWTAYDKAIADTAHFKSIFKTYYFDKASAGMEDYMGMKVRNIDAFIYHVRALPEFYKAIRENTYAPSRTKTNLVKSFDQLKSIYPGAQFPDIYFIIGAFTSAGTVSDHGLLIGINQFCDDQSVPKEELNPKIKRMLVSKELFPGLVPHELIHFQQQGMKQDTTTLSYAITEGMADFIGEKISGVNANIKLHQWASGKQKAIWTKFTADMYYNRYNNWLANSQRSSPDNPADQGYWVGYQICKAYYDRAADKNKAIKEMLNIQDYQAFLKDSGWEQTVAAL</sequence>
<dbReference type="AlphaFoldDB" id="A0A1H4H8K4"/>
<dbReference type="GO" id="GO:0008233">
    <property type="term" value="F:peptidase activity"/>
    <property type="evidence" value="ECO:0007669"/>
    <property type="project" value="UniProtKB-KW"/>
</dbReference>
<keyword evidence="1" id="KW-0378">Hydrolase</keyword>
<dbReference type="NCBIfam" id="NF047558">
    <property type="entry name" value="TPR_END_plus"/>
    <property type="match status" value="1"/>
</dbReference>
<dbReference type="GO" id="GO:0006508">
    <property type="term" value="P:proteolysis"/>
    <property type="evidence" value="ECO:0007669"/>
    <property type="project" value="UniProtKB-KW"/>
</dbReference>
<dbReference type="Proteomes" id="UP000198850">
    <property type="component" value="Unassembled WGS sequence"/>
</dbReference>
<protein>
    <submittedName>
        <fullName evidence="1">Predicted Zn-dependent protease</fullName>
    </submittedName>
</protein>